<keyword evidence="7" id="KW-0829">Tyrosine-protein kinase</keyword>
<dbReference type="InterPro" id="IPR050445">
    <property type="entry name" value="Bact_polysacc_biosynth/exp"/>
</dbReference>
<dbReference type="AlphaFoldDB" id="A0A414PP78"/>
<protein>
    <recommendedName>
        <fullName evidence="2">non-specific protein-tyrosine kinase</fullName>
        <ecNumber evidence="2">2.7.10.2</ecNumber>
    </recommendedName>
</protein>
<keyword evidence="6" id="KW-0067">ATP-binding</keyword>
<evidence type="ECO:0000313" key="10">
    <source>
        <dbReference type="EMBL" id="RHF70345.1"/>
    </source>
</evidence>
<comment type="similarity">
    <text evidence="1">Belongs to the CpsD/CapB family.</text>
</comment>
<gene>
    <name evidence="10" type="ORF">DW663_10955</name>
</gene>
<keyword evidence="4" id="KW-0547">Nucleotide-binding</keyword>
<comment type="caution">
    <text evidence="10">The sequence shown here is derived from an EMBL/GenBank/DDBJ whole genome shotgun (WGS) entry which is preliminary data.</text>
</comment>
<evidence type="ECO:0000256" key="5">
    <source>
        <dbReference type="ARBA" id="ARBA00022777"/>
    </source>
</evidence>
<dbReference type="CDD" id="cd05387">
    <property type="entry name" value="BY-kinase"/>
    <property type="match status" value="1"/>
</dbReference>
<dbReference type="Pfam" id="PF13614">
    <property type="entry name" value="AAA_31"/>
    <property type="match status" value="1"/>
</dbReference>
<keyword evidence="5" id="KW-0418">Kinase</keyword>
<accession>A0A414PP78</accession>
<evidence type="ECO:0000256" key="4">
    <source>
        <dbReference type="ARBA" id="ARBA00022741"/>
    </source>
</evidence>
<sequence length="274" mass="31053">MSKRKIFFIQEDNMEATEAFRTVRTNLAFQNDKEIGRKIMVTSSIPGEGKSTLAGNYGASLAIAGKKVLLIDCDIRRPRAHESFGIKVERGLESVLTENVNPKDVIIKDLIPNFDLLPTKHMRYNVTELFIGDKMKEVISSLENEYNTIILDMPPLAVASDAAILSKYVDGVVVVVAYDQVAKRELEFTKEMLSNAGANIYGFVVTKVDKGGLSYGNYGYYNNYYSYYQEYYSDSNGNRKKHTVKKPKSKFGKFIHDIKEQYKRQFSGDLKGKK</sequence>
<evidence type="ECO:0000256" key="8">
    <source>
        <dbReference type="ARBA" id="ARBA00051245"/>
    </source>
</evidence>
<dbReference type="GeneID" id="62762491"/>
<dbReference type="InterPro" id="IPR005702">
    <property type="entry name" value="Wzc-like_C"/>
</dbReference>
<evidence type="ECO:0000256" key="2">
    <source>
        <dbReference type="ARBA" id="ARBA00011903"/>
    </source>
</evidence>
<dbReference type="PANTHER" id="PTHR32309">
    <property type="entry name" value="TYROSINE-PROTEIN KINASE"/>
    <property type="match status" value="1"/>
</dbReference>
<dbReference type="GO" id="GO:0004715">
    <property type="term" value="F:non-membrane spanning protein tyrosine kinase activity"/>
    <property type="evidence" value="ECO:0007669"/>
    <property type="project" value="UniProtKB-EC"/>
</dbReference>
<dbReference type="Gene3D" id="3.40.50.300">
    <property type="entry name" value="P-loop containing nucleotide triphosphate hydrolases"/>
    <property type="match status" value="1"/>
</dbReference>
<dbReference type="NCBIfam" id="TIGR01007">
    <property type="entry name" value="eps_fam"/>
    <property type="match status" value="1"/>
</dbReference>
<evidence type="ECO:0000313" key="11">
    <source>
        <dbReference type="Proteomes" id="UP000284676"/>
    </source>
</evidence>
<feature type="domain" description="AAA" evidence="9">
    <location>
        <begin position="37"/>
        <end position="183"/>
    </location>
</feature>
<dbReference type="SUPFAM" id="SSF52540">
    <property type="entry name" value="P-loop containing nucleoside triphosphate hydrolases"/>
    <property type="match status" value="1"/>
</dbReference>
<evidence type="ECO:0000256" key="6">
    <source>
        <dbReference type="ARBA" id="ARBA00022840"/>
    </source>
</evidence>
<evidence type="ECO:0000259" key="9">
    <source>
        <dbReference type="Pfam" id="PF13614"/>
    </source>
</evidence>
<dbReference type="GO" id="GO:0005524">
    <property type="term" value="F:ATP binding"/>
    <property type="evidence" value="ECO:0007669"/>
    <property type="project" value="UniProtKB-KW"/>
</dbReference>
<evidence type="ECO:0000256" key="1">
    <source>
        <dbReference type="ARBA" id="ARBA00007316"/>
    </source>
</evidence>
<dbReference type="PANTHER" id="PTHR32309:SF13">
    <property type="entry name" value="FERRIC ENTEROBACTIN TRANSPORT PROTEIN FEPE"/>
    <property type="match status" value="1"/>
</dbReference>
<proteinExistence type="inferred from homology"/>
<reference evidence="10 11" key="1">
    <citation type="submission" date="2018-08" db="EMBL/GenBank/DDBJ databases">
        <title>A genome reference for cultivated species of the human gut microbiota.</title>
        <authorList>
            <person name="Zou Y."/>
            <person name="Xue W."/>
            <person name="Luo G."/>
        </authorList>
    </citation>
    <scope>NUCLEOTIDE SEQUENCE [LARGE SCALE GENOMIC DNA]</scope>
    <source>
        <strain evidence="10 11">AM25-1</strain>
    </source>
</reference>
<dbReference type="RefSeq" id="WP_005886103.1">
    <property type="nucleotide sequence ID" value="NZ_QRHL01000027.1"/>
</dbReference>
<evidence type="ECO:0000256" key="3">
    <source>
        <dbReference type="ARBA" id="ARBA00022679"/>
    </source>
</evidence>
<dbReference type="GO" id="GO:0005886">
    <property type="term" value="C:plasma membrane"/>
    <property type="evidence" value="ECO:0007669"/>
    <property type="project" value="TreeGrafter"/>
</dbReference>
<evidence type="ECO:0000256" key="7">
    <source>
        <dbReference type="ARBA" id="ARBA00023137"/>
    </source>
</evidence>
<name>A0A414PP78_FUSMR</name>
<organism evidence="10 11">
    <name type="scientific">Fusobacterium mortiferum</name>
    <dbReference type="NCBI Taxonomy" id="850"/>
    <lineage>
        <taxon>Bacteria</taxon>
        <taxon>Fusobacteriati</taxon>
        <taxon>Fusobacteriota</taxon>
        <taxon>Fusobacteriia</taxon>
        <taxon>Fusobacteriales</taxon>
        <taxon>Fusobacteriaceae</taxon>
        <taxon>Fusobacterium</taxon>
    </lineage>
</organism>
<dbReference type="EC" id="2.7.10.2" evidence="2"/>
<comment type="catalytic activity">
    <reaction evidence="8">
        <text>L-tyrosyl-[protein] + ATP = O-phospho-L-tyrosyl-[protein] + ADP + H(+)</text>
        <dbReference type="Rhea" id="RHEA:10596"/>
        <dbReference type="Rhea" id="RHEA-COMP:10136"/>
        <dbReference type="Rhea" id="RHEA-COMP:20101"/>
        <dbReference type="ChEBI" id="CHEBI:15378"/>
        <dbReference type="ChEBI" id="CHEBI:30616"/>
        <dbReference type="ChEBI" id="CHEBI:46858"/>
        <dbReference type="ChEBI" id="CHEBI:61978"/>
        <dbReference type="ChEBI" id="CHEBI:456216"/>
        <dbReference type="EC" id="2.7.10.2"/>
    </reaction>
</comment>
<dbReference type="InterPro" id="IPR025669">
    <property type="entry name" value="AAA_dom"/>
</dbReference>
<keyword evidence="3" id="KW-0808">Transferase</keyword>
<dbReference type="InterPro" id="IPR027417">
    <property type="entry name" value="P-loop_NTPase"/>
</dbReference>
<dbReference type="Proteomes" id="UP000284676">
    <property type="component" value="Unassembled WGS sequence"/>
</dbReference>
<dbReference type="EMBL" id="QRHL01000027">
    <property type="protein sequence ID" value="RHF70345.1"/>
    <property type="molecule type" value="Genomic_DNA"/>
</dbReference>